<dbReference type="Pfam" id="PF17391">
    <property type="entry name" value="Urocanase_N"/>
    <property type="match status" value="1"/>
</dbReference>
<dbReference type="HAMAP" id="MF_00577">
    <property type="entry name" value="HutU"/>
    <property type="match status" value="1"/>
</dbReference>
<dbReference type="PROSITE" id="PS01233">
    <property type="entry name" value="UROCANASE"/>
    <property type="match status" value="1"/>
</dbReference>
<keyword evidence="5" id="KW-0369">Histidine metabolism</keyword>
<dbReference type="InterPro" id="IPR023637">
    <property type="entry name" value="Urocanase-like"/>
</dbReference>
<name>A0A3R6VI97_9STRA</name>
<dbReference type="InterPro" id="IPR035085">
    <property type="entry name" value="Urocanase_Rossmann-like"/>
</dbReference>
<protein>
    <recommendedName>
        <fullName evidence="4">urocanate hydratase</fullName>
        <ecNumber evidence="4">4.2.1.49</ecNumber>
    </recommendedName>
    <alternativeName>
        <fullName evidence="8">Imidazolonepropionate hydrolase</fullName>
    </alternativeName>
</protein>
<evidence type="ECO:0000259" key="10">
    <source>
        <dbReference type="Pfam" id="PF01175"/>
    </source>
</evidence>
<evidence type="ECO:0000256" key="9">
    <source>
        <dbReference type="ARBA" id="ARBA00047623"/>
    </source>
</evidence>
<dbReference type="InterPro" id="IPR035400">
    <property type="entry name" value="Urocanase_N"/>
</dbReference>
<dbReference type="Pfam" id="PF17392">
    <property type="entry name" value="Urocanase_C"/>
    <property type="match status" value="1"/>
</dbReference>
<dbReference type="UniPathway" id="UPA00379">
    <property type="reaction ID" value="UER00550"/>
</dbReference>
<evidence type="ECO:0000313" key="14">
    <source>
        <dbReference type="Proteomes" id="UP000285060"/>
    </source>
</evidence>
<comment type="catalytic activity">
    <reaction evidence="9">
        <text>4-imidazolone-5-propanoate = trans-urocanate + H2O</text>
        <dbReference type="Rhea" id="RHEA:13101"/>
        <dbReference type="ChEBI" id="CHEBI:15377"/>
        <dbReference type="ChEBI" id="CHEBI:17771"/>
        <dbReference type="ChEBI" id="CHEBI:77893"/>
        <dbReference type="EC" id="4.2.1.49"/>
    </reaction>
</comment>
<dbReference type="Proteomes" id="UP000285060">
    <property type="component" value="Unassembled WGS sequence"/>
</dbReference>
<feature type="domain" description="Urocanase C-terminal" evidence="12">
    <location>
        <begin position="471"/>
        <end position="677"/>
    </location>
</feature>
<dbReference type="EMBL" id="QUSY01000903">
    <property type="protein sequence ID" value="RHY26820.1"/>
    <property type="molecule type" value="Genomic_DNA"/>
</dbReference>
<evidence type="ECO:0000259" key="12">
    <source>
        <dbReference type="Pfam" id="PF17392"/>
    </source>
</evidence>
<feature type="domain" description="Urocanase Rossmann-like" evidence="10">
    <location>
        <begin position="245"/>
        <end position="468"/>
    </location>
</feature>
<dbReference type="PANTHER" id="PTHR12216">
    <property type="entry name" value="UROCANATE HYDRATASE"/>
    <property type="match status" value="1"/>
</dbReference>
<keyword evidence="6" id="KW-0520">NAD</keyword>
<comment type="caution">
    <text evidence="13">The sequence shown here is derived from an EMBL/GenBank/DDBJ whole genome shotgun (WGS) entry which is preliminary data.</text>
</comment>
<evidence type="ECO:0000256" key="4">
    <source>
        <dbReference type="ARBA" id="ARBA00011992"/>
    </source>
</evidence>
<dbReference type="InterPro" id="IPR055351">
    <property type="entry name" value="Urocanase"/>
</dbReference>
<organism evidence="13 14">
    <name type="scientific">Aphanomyces invadans</name>
    <dbReference type="NCBI Taxonomy" id="157072"/>
    <lineage>
        <taxon>Eukaryota</taxon>
        <taxon>Sar</taxon>
        <taxon>Stramenopiles</taxon>
        <taxon>Oomycota</taxon>
        <taxon>Saprolegniomycetes</taxon>
        <taxon>Saprolegniales</taxon>
        <taxon>Verrucalvaceae</taxon>
        <taxon>Aphanomyces</taxon>
    </lineage>
</organism>
<dbReference type="Pfam" id="PF01175">
    <property type="entry name" value="Urocanase"/>
    <property type="match status" value="1"/>
</dbReference>
<dbReference type="GO" id="GO:0016153">
    <property type="term" value="F:urocanate hydratase activity"/>
    <property type="evidence" value="ECO:0007669"/>
    <property type="project" value="UniProtKB-EC"/>
</dbReference>
<comment type="similarity">
    <text evidence="3">Belongs to the urocanase family.</text>
</comment>
<dbReference type="AlphaFoldDB" id="A0A3R6VI97"/>
<feature type="domain" description="Urocanase N-terminal" evidence="11">
    <location>
        <begin position="116"/>
        <end position="242"/>
    </location>
</feature>
<evidence type="ECO:0000256" key="5">
    <source>
        <dbReference type="ARBA" id="ARBA00022808"/>
    </source>
</evidence>
<dbReference type="InterPro" id="IPR038364">
    <property type="entry name" value="Urocanase_central_sf"/>
</dbReference>
<evidence type="ECO:0000259" key="11">
    <source>
        <dbReference type="Pfam" id="PF17391"/>
    </source>
</evidence>
<reference evidence="13 14" key="1">
    <citation type="submission" date="2018-08" db="EMBL/GenBank/DDBJ databases">
        <title>Aphanomyces genome sequencing and annotation.</title>
        <authorList>
            <person name="Minardi D."/>
            <person name="Oidtmann B."/>
            <person name="Van Der Giezen M."/>
            <person name="Studholme D.J."/>
        </authorList>
    </citation>
    <scope>NUCLEOTIDE SEQUENCE [LARGE SCALE GENOMIC DNA]</scope>
    <source>
        <strain evidence="13 14">NJM0002</strain>
    </source>
</reference>
<evidence type="ECO:0000256" key="6">
    <source>
        <dbReference type="ARBA" id="ARBA00023027"/>
    </source>
</evidence>
<dbReference type="InterPro" id="IPR035401">
    <property type="entry name" value="Urocanase_C"/>
</dbReference>
<dbReference type="Gene3D" id="3.40.50.10730">
    <property type="entry name" value="Urocanase like domains"/>
    <property type="match status" value="1"/>
</dbReference>
<dbReference type="FunFam" id="3.40.50.10730:FF:000002">
    <property type="entry name" value="Urocanate hydratase 1"/>
    <property type="match status" value="1"/>
</dbReference>
<evidence type="ECO:0000256" key="3">
    <source>
        <dbReference type="ARBA" id="ARBA00007578"/>
    </source>
</evidence>
<evidence type="ECO:0000256" key="8">
    <source>
        <dbReference type="ARBA" id="ARBA00031640"/>
    </source>
</evidence>
<evidence type="ECO:0000256" key="2">
    <source>
        <dbReference type="ARBA" id="ARBA00004794"/>
    </source>
</evidence>
<accession>A0A3R6VI97</accession>
<gene>
    <name evidence="13" type="ORF">DYB32_007251</name>
</gene>
<dbReference type="GO" id="GO:0019556">
    <property type="term" value="P:L-histidine catabolic process to glutamate and formamide"/>
    <property type="evidence" value="ECO:0007669"/>
    <property type="project" value="UniProtKB-UniPathway"/>
</dbReference>
<evidence type="ECO:0000313" key="13">
    <source>
        <dbReference type="EMBL" id="RHY26820.1"/>
    </source>
</evidence>
<dbReference type="VEuPathDB" id="FungiDB:H310_12127"/>
<dbReference type="SUPFAM" id="SSF111326">
    <property type="entry name" value="Urocanase"/>
    <property type="match status" value="1"/>
</dbReference>
<keyword evidence="7" id="KW-0456">Lyase</keyword>
<dbReference type="InterPro" id="IPR036190">
    <property type="entry name" value="Urocanase_sf"/>
</dbReference>
<sequence length="708" mass="77513">MVGSRIRKTKSACLGASHFRIIKMATTTANAAAILQVLTQGLGKTLPPHPGKNLTVPQAPTRSPILTEREYQLAIKNALRYFPKEWHATLAPEFAAELKDEGHIYMHRFRPTAYEMKGYPVEAYPGKITAANAIMMMIMNNLDKAIAQFPAHLITYGGNGSVFSNWAQYLLVMQYLSQMTEDQTLVLYSGHPLGLFPSSPDAPRVIVTNGMMIPNYSTREMYDKLYALGNTQYGQMTAGSYCYIGPQGIVHGTTITVMNACRKYLHREDMKGVVYVSSGLGGMSGAQPKAGVIAGMISVTAEVDYSAIEKRYAQGWVNEIASTLPQCLSMIRAARKDQRVVSIAYHGNIVDLWEALADAADKGELLVELGSDQTSLHNPFNGGYYPAEISFEESLVLMASDPPAFKKLVQSSLLRHVNAINRLTAAGMFFWDYGNSFLLEASRAGADIYKTPSNHEDGFKYPSYVQDIMGDIFSLGFGPFRWVCASGSPDDLRTTDRIAARILKAYLVNAPPRVAAQLRDNIKWIEAAEENKMVVGTQARILYADRFARQSIAVAFNQAITSGELTGPVVLSRDHHDVSGTDSPFRETSNVTDGSMFTADMAIQNVIGDAFRGATWVSIHNGGGVGWGEVTNGGFGMVLDGSKAAERKAANMLSWDVNNGVARRAWGRNDNAVFAMEREMEADPLLKVTLPQHTDDALIKAVCDAAFK</sequence>
<dbReference type="PANTHER" id="PTHR12216:SF3">
    <property type="entry name" value="UROCANATE HYDRATASE"/>
    <property type="match status" value="1"/>
</dbReference>
<dbReference type="EC" id="4.2.1.49" evidence="4"/>
<evidence type="ECO:0000256" key="1">
    <source>
        <dbReference type="ARBA" id="ARBA00001911"/>
    </source>
</evidence>
<dbReference type="NCBIfam" id="NF003820">
    <property type="entry name" value="PRK05414.1"/>
    <property type="match status" value="1"/>
</dbReference>
<evidence type="ECO:0000256" key="7">
    <source>
        <dbReference type="ARBA" id="ARBA00023239"/>
    </source>
</evidence>
<comment type="pathway">
    <text evidence="2">Amino-acid degradation; L-histidine degradation into L-glutamate; N-formimidoyl-L-glutamate from L-histidine: step 2/3.</text>
</comment>
<dbReference type="FunFam" id="3.40.1770.10:FF:000002">
    <property type="entry name" value="Urocanate hydratase 1"/>
    <property type="match status" value="1"/>
</dbReference>
<dbReference type="InterPro" id="IPR023636">
    <property type="entry name" value="Urocanase_CS"/>
</dbReference>
<proteinExistence type="inferred from homology"/>
<comment type="cofactor">
    <cofactor evidence="1">
        <name>NAD(+)</name>
        <dbReference type="ChEBI" id="CHEBI:57540"/>
    </cofactor>
</comment>
<dbReference type="GO" id="GO:0019557">
    <property type="term" value="P:L-histidine catabolic process to glutamate and formate"/>
    <property type="evidence" value="ECO:0007669"/>
    <property type="project" value="UniProtKB-UniPathway"/>
</dbReference>
<keyword evidence="14" id="KW-1185">Reference proteome</keyword>
<dbReference type="Gene3D" id="3.40.1770.10">
    <property type="entry name" value="Urocanase superfamily"/>
    <property type="match status" value="2"/>
</dbReference>